<reference evidence="2 3" key="1">
    <citation type="submission" date="2020-04" db="EMBL/GenBank/DDBJ databases">
        <authorList>
            <person name="Wallbank WR R."/>
            <person name="Pardo Diaz C."/>
            <person name="Kozak K."/>
            <person name="Martin S."/>
            <person name="Jiggins C."/>
            <person name="Moest M."/>
            <person name="Warren A I."/>
            <person name="Byers J.R.P. K."/>
            <person name="Montejo-Kovacevich G."/>
            <person name="Yen C E."/>
        </authorList>
    </citation>
    <scope>NUCLEOTIDE SEQUENCE [LARGE SCALE GENOMIC DNA]</scope>
</reference>
<keyword evidence="3" id="KW-1185">Reference proteome</keyword>
<sequence length="133" mass="14855">MIKLVAQEINREGLCENIEVSTKSSLDPTSIFYGWDAREAVPQSIESPTARAIIEIDKYLNEKVISRSNLPLSWWKQNQGIFPHLAKLACSMRDNSGNCPLRRSAPDVKGSLQTNSQDQIKGIRNCLHSSCPV</sequence>
<dbReference type="EMBL" id="CADEBC010000558">
    <property type="protein sequence ID" value="CAB3252773.1"/>
    <property type="molecule type" value="Genomic_DNA"/>
</dbReference>
<proteinExistence type="predicted"/>
<name>A0A8S1B1L2_ARCPL</name>
<accession>A0A8S1B1L2</accession>
<dbReference type="OrthoDB" id="1607513at2759"/>
<organism evidence="2 3">
    <name type="scientific">Arctia plantaginis</name>
    <name type="common">Wood tiger moth</name>
    <name type="synonym">Phalaena plantaginis</name>
    <dbReference type="NCBI Taxonomy" id="874455"/>
    <lineage>
        <taxon>Eukaryota</taxon>
        <taxon>Metazoa</taxon>
        <taxon>Ecdysozoa</taxon>
        <taxon>Arthropoda</taxon>
        <taxon>Hexapoda</taxon>
        <taxon>Insecta</taxon>
        <taxon>Pterygota</taxon>
        <taxon>Neoptera</taxon>
        <taxon>Endopterygota</taxon>
        <taxon>Lepidoptera</taxon>
        <taxon>Glossata</taxon>
        <taxon>Ditrysia</taxon>
        <taxon>Noctuoidea</taxon>
        <taxon>Erebidae</taxon>
        <taxon>Arctiinae</taxon>
        <taxon>Arctia</taxon>
    </lineage>
</organism>
<dbReference type="AlphaFoldDB" id="A0A8S1B1L2"/>
<feature type="domain" description="HAT C-terminal dimerisation" evidence="1">
    <location>
        <begin position="55"/>
        <end position="91"/>
    </location>
</feature>
<dbReference type="InterPro" id="IPR008906">
    <property type="entry name" value="HATC_C_dom"/>
</dbReference>
<evidence type="ECO:0000313" key="3">
    <source>
        <dbReference type="Proteomes" id="UP000494106"/>
    </source>
</evidence>
<comment type="caution">
    <text evidence="2">The sequence shown here is derived from an EMBL/GenBank/DDBJ whole genome shotgun (WGS) entry which is preliminary data.</text>
</comment>
<evidence type="ECO:0000313" key="2">
    <source>
        <dbReference type="EMBL" id="CAB3252773.1"/>
    </source>
</evidence>
<evidence type="ECO:0000259" key="1">
    <source>
        <dbReference type="Pfam" id="PF05699"/>
    </source>
</evidence>
<dbReference type="SUPFAM" id="SSF53098">
    <property type="entry name" value="Ribonuclease H-like"/>
    <property type="match status" value="1"/>
</dbReference>
<dbReference type="InterPro" id="IPR012337">
    <property type="entry name" value="RNaseH-like_sf"/>
</dbReference>
<dbReference type="GO" id="GO:0046983">
    <property type="term" value="F:protein dimerization activity"/>
    <property type="evidence" value="ECO:0007669"/>
    <property type="project" value="InterPro"/>
</dbReference>
<dbReference type="Pfam" id="PF05699">
    <property type="entry name" value="Dimer_Tnp_hAT"/>
    <property type="match status" value="1"/>
</dbReference>
<gene>
    <name evidence="2" type="ORF">APLA_LOCUS13692</name>
</gene>
<protein>
    <recommendedName>
        <fullName evidence="1">HAT C-terminal dimerisation domain-containing protein</fullName>
    </recommendedName>
</protein>
<dbReference type="Proteomes" id="UP000494106">
    <property type="component" value="Unassembled WGS sequence"/>
</dbReference>